<gene>
    <name evidence="2" type="ORF">BOTCAL_0396g00150</name>
</gene>
<name>A0A4Y8CT62_9HELO</name>
<proteinExistence type="predicted"/>
<dbReference type="STRING" id="38488.A0A4Y8CT62"/>
<accession>A0A4Y8CT62</accession>
<feature type="region of interest" description="Disordered" evidence="1">
    <location>
        <begin position="93"/>
        <end position="118"/>
    </location>
</feature>
<evidence type="ECO:0000313" key="3">
    <source>
        <dbReference type="Proteomes" id="UP000297299"/>
    </source>
</evidence>
<dbReference type="EMBL" id="PHWZ01000395">
    <property type="protein sequence ID" value="TEY42118.1"/>
    <property type="molecule type" value="Genomic_DNA"/>
</dbReference>
<reference evidence="2 3" key="1">
    <citation type="submission" date="2017-11" db="EMBL/GenBank/DDBJ databases">
        <title>Comparative genomics of Botrytis spp.</title>
        <authorList>
            <person name="Valero-Jimenez C.A."/>
            <person name="Tapia P."/>
            <person name="Veloso J."/>
            <person name="Silva-Moreno E."/>
            <person name="Staats M."/>
            <person name="Valdes J.H."/>
            <person name="Van Kan J.A.L."/>
        </authorList>
    </citation>
    <scope>NUCLEOTIDE SEQUENCE [LARGE SCALE GENOMIC DNA]</scope>
    <source>
        <strain evidence="2 3">MUCL2830</strain>
    </source>
</reference>
<dbReference type="Proteomes" id="UP000297299">
    <property type="component" value="Unassembled WGS sequence"/>
</dbReference>
<feature type="compositionally biased region" description="Basic residues" evidence="1">
    <location>
        <begin position="94"/>
        <end position="103"/>
    </location>
</feature>
<dbReference type="OrthoDB" id="5242628at2759"/>
<organism evidence="2 3">
    <name type="scientific">Botryotinia calthae</name>
    <dbReference type="NCBI Taxonomy" id="38488"/>
    <lineage>
        <taxon>Eukaryota</taxon>
        <taxon>Fungi</taxon>
        <taxon>Dikarya</taxon>
        <taxon>Ascomycota</taxon>
        <taxon>Pezizomycotina</taxon>
        <taxon>Leotiomycetes</taxon>
        <taxon>Helotiales</taxon>
        <taxon>Sclerotiniaceae</taxon>
        <taxon>Botryotinia</taxon>
    </lineage>
</organism>
<evidence type="ECO:0000256" key="1">
    <source>
        <dbReference type="SAM" id="MobiDB-lite"/>
    </source>
</evidence>
<dbReference type="AlphaFoldDB" id="A0A4Y8CT62"/>
<keyword evidence="3" id="KW-1185">Reference proteome</keyword>
<evidence type="ECO:0000313" key="2">
    <source>
        <dbReference type="EMBL" id="TEY42118.1"/>
    </source>
</evidence>
<sequence>MSRKHLSIETLRVYGISYEFDKEDPEFLLIKRWVPEEEQDILWTHTRQIREVRAPSHTHNQQHTIEYVKEYVVEDRHKKKHHHKSDDLQLVIERKHKHSHSHSGSRSPSPFVRWAAGR</sequence>
<protein>
    <submittedName>
        <fullName evidence="2">Uncharacterized protein</fullName>
    </submittedName>
</protein>
<comment type="caution">
    <text evidence="2">The sequence shown here is derived from an EMBL/GenBank/DDBJ whole genome shotgun (WGS) entry which is preliminary data.</text>
</comment>